<dbReference type="AlphaFoldDB" id="A0A371F9E1"/>
<dbReference type="Pfam" id="PF14577">
    <property type="entry name" value="SEO_C"/>
    <property type="match status" value="1"/>
</dbReference>
<feature type="non-terminal residue" evidence="4">
    <location>
        <position position="1"/>
    </location>
</feature>
<accession>A0A371F9E1</accession>
<feature type="region of interest" description="Disordered" evidence="1">
    <location>
        <begin position="1"/>
        <end position="26"/>
    </location>
</feature>
<evidence type="ECO:0000256" key="1">
    <source>
        <dbReference type="SAM" id="MobiDB-lite"/>
    </source>
</evidence>
<dbReference type="PANTHER" id="PTHR33232">
    <property type="entry name" value="PROTEIN SIEVE ELEMENT OCCLUSION B-LIKE"/>
    <property type="match status" value="1"/>
</dbReference>
<organism evidence="4 5">
    <name type="scientific">Mucuna pruriens</name>
    <name type="common">Velvet bean</name>
    <name type="synonym">Dolichos pruriens</name>
    <dbReference type="NCBI Taxonomy" id="157652"/>
    <lineage>
        <taxon>Eukaryota</taxon>
        <taxon>Viridiplantae</taxon>
        <taxon>Streptophyta</taxon>
        <taxon>Embryophyta</taxon>
        <taxon>Tracheophyta</taxon>
        <taxon>Spermatophyta</taxon>
        <taxon>Magnoliopsida</taxon>
        <taxon>eudicotyledons</taxon>
        <taxon>Gunneridae</taxon>
        <taxon>Pentapetalae</taxon>
        <taxon>rosids</taxon>
        <taxon>fabids</taxon>
        <taxon>Fabales</taxon>
        <taxon>Fabaceae</taxon>
        <taxon>Papilionoideae</taxon>
        <taxon>50 kb inversion clade</taxon>
        <taxon>NPAAA clade</taxon>
        <taxon>indigoferoid/millettioid clade</taxon>
        <taxon>Phaseoleae</taxon>
        <taxon>Mucuna</taxon>
    </lineage>
</organism>
<dbReference type="InterPro" id="IPR027944">
    <property type="entry name" value="SEO_C"/>
</dbReference>
<feature type="compositionally biased region" description="Polar residues" evidence="1">
    <location>
        <begin position="1"/>
        <end position="19"/>
    </location>
</feature>
<gene>
    <name evidence="4" type="primary">SEOB</name>
    <name evidence="4" type="ORF">CR513_45279</name>
</gene>
<evidence type="ECO:0000313" key="5">
    <source>
        <dbReference type="Proteomes" id="UP000257109"/>
    </source>
</evidence>
<dbReference type="GO" id="GO:0010088">
    <property type="term" value="P:phloem development"/>
    <property type="evidence" value="ECO:0007669"/>
    <property type="project" value="InterPro"/>
</dbReference>
<dbReference type="PANTHER" id="PTHR33232:SF21">
    <property type="entry name" value="SIEVE ELEMENT OCCLUSION-RELATED"/>
    <property type="match status" value="1"/>
</dbReference>
<dbReference type="Proteomes" id="UP000257109">
    <property type="component" value="Unassembled WGS sequence"/>
</dbReference>
<dbReference type="STRING" id="157652.A0A371F9E1"/>
<evidence type="ECO:0000259" key="3">
    <source>
        <dbReference type="Pfam" id="PF14577"/>
    </source>
</evidence>
<feature type="domain" description="Sieve element occlusion C-terminal" evidence="3">
    <location>
        <begin position="517"/>
        <end position="648"/>
    </location>
</feature>
<dbReference type="InterPro" id="IPR039299">
    <property type="entry name" value="SEOA"/>
</dbReference>
<feature type="domain" description="Sieve element occlusion N-terminal" evidence="2">
    <location>
        <begin position="27"/>
        <end position="269"/>
    </location>
</feature>
<dbReference type="Pfam" id="PF14576">
    <property type="entry name" value="SEO_N"/>
    <property type="match status" value="1"/>
</dbReference>
<dbReference type="OrthoDB" id="1355027at2759"/>
<reference evidence="4" key="1">
    <citation type="submission" date="2018-05" db="EMBL/GenBank/DDBJ databases">
        <title>Draft genome of Mucuna pruriens seed.</title>
        <authorList>
            <person name="Nnadi N.E."/>
            <person name="Vos R."/>
            <person name="Hasami M.H."/>
            <person name="Devisetty U.K."/>
            <person name="Aguiy J.C."/>
        </authorList>
    </citation>
    <scope>NUCLEOTIDE SEQUENCE [LARGE SCALE GENOMIC DNA]</scope>
    <source>
        <strain evidence="4">JCA_2017</strain>
    </source>
</reference>
<evidence type="ECO:0000259" key="2">
    <source>
        <dbReference type="Pfam" id="PF14576"/>
    </source>
</evidence>
<evidence type="ECO:0000313" key="4">
    <source>
        <dbReference type="EMBL" id="RDX74906.1"/>
    </source>
</evidence>
<sequence length="657" mass="75840">MSLSNVADSTATSKQQKPQLPNPFDLTDPQILDKVYLTHLHDDDRCSVDVLLDIVSSVVLKTRLAEGRASQTVFQPEFRTMKQISCQMITTPRGERFVHQTAMCILQQLRSYSWDAKALVTLAAFVLEYGNLVHLREVTTADNQLQNSLKQLNQVQTRKDPATNLVVLVMEVLDRIQQWAKWSALSYDVLEVPSLSDAQQEVPLVVYWTIVSLVAATGNLVGVSDYRLSDFLERLSLADSRFHEHLKLSNKQIVRVDEYSKLKRAFSNPKNIVEFLKLLIQSTGSEFQIYDGSTKNKADIEDFQQKYVLLFISSLEKIEDEIALLNSIYDRLQENPTEIKKYKKEDFKILWFPIVPEWDEKQRYKFNILKDTIKWYAVNFLSDQLPSGTDLIKEKFNYLGKPIIPVLTPLGEIMNEDAMDLIFQWGIDAFPFRKSDGVDQTLKWKWFWDAIKKANLGIQQVSGDRYIFIYGGADKKWVNEFSQAVDNTKRHGIILDTDTIIDKYELGKDEARAVPRFWIEIERKRLKKHKDALDCETQKIVKTLLCLKQDQQGWAILTKGSNVKVLGHGEPMRQTLVEFETWKEKVLQKEGFDVAFDEYYKAKLNEIYSRQQCAFIKNNEDVVLTIPCPNPTCGRVMEVTSVNYKCCHRDAPKNGDI</sequence>
<name>A0A371F9E1_MUCPR</name>
<keyword evidence="5" id="KW-1185">Reference proteome</keyword>
<dbReference type="EMBL" id="QJKJ01010017">
    <property type="protein sequence ID" value="RDX74906.1"/>
    <property type="molecule type" value="Genomic_DNA"/>
</dbReference>
<dbReference type="InterPro" id="IPR027942">
    <property type="entry name" value="SEO_N"/>
</dbReference>
<protein>
    <submittedName>
        <fullName evidence="4">Protein SIEVE ELEMENT OCCLUSION B</fullName>
    </submittedName>
</protein>
<comment type="caution">
    <text evidence="4">The sequence shown here is derived from an EMBL/GenBank/DDBJ whole genome shotgun (WGS) entry which is preliminary data.</text>
</comment>
<proteinExistence type="predicted"/>